<comment type="caution">
    <text evidence="3">The sequence shown here is derived from an EMBL/GenBank/DDBJ whole genome shotgun (WGS) entry which is preliminary data.</text>
</comment>
<dbReference type="CDD" id="cd02513">
    <property type="entry name" value="CMP-NeuAc_Synthase"/>
    <property type="match status" value="1"/>
</dbReference>
<evidence type="ECO:0008006" key="4">
    <source>
        <dbReference type="Google" id="ProtNLM"/>
    </source>
</evidence>
<dbReference type="GO" id="GO:0008781">
    <property type="term" value="F:N-acylneuraminate cytidylyltransferase activity"/>
    <property type="evidence" value="ECO:0007669"/>
    <property type="project" value="TreeGrafter"/>
</dbReference>
<name>A0AAW2IBZ9_9NEOP</name>
<dbReference type="Pfam" id="PF02348">
    <property type="entry name" value="CTP_transf_3"/>
    <property type="match status" value="1"/>
</dbReference>
<dbReference type="InterPro" id="IPR003329">
    <property type="entry name" value="Cytidylyl_trans"/>
</dbReference>
<evidence type="ECO:0000313" key="3">
    <source>
        <dbReference type="EMBL" id="KAL0279466.1"/>
    </source>
</evidence>
<dbReference type="PANTHER" id="PTHR21485:SF3">
    <property type="entry name" value="N-ACYLNEURAMINATE CYTIDYLYLTRANSFERASE"/>
    <property type="match status" value="1"/>
</dbReference>
<dbReference type="PANTHER" id="PTHR21485">
    <property type="entry name" value="HAD SUPERFAMILY MEMBERS CMAS AND KDSC"/>
    <property type="match status" value="1"/>
</dbReference>
<feature type="chain" id="PRO_5043845101" description="N-acylneuraminate cytidylyltransferase" evidence="2">
    <location>
        <begin position="19"/>
        <end position="266"/>
    </location>
</feature>
<evidence type="ECO:0000256" key="1">
    <source>
        <dbReference type="SAM" id="MobiDB-lite"/>
    </source>
</evidence>
<dbReference type="InterPro" id="IPR029044">
    <property type="entry name" value="Nucleotide-diphossugar_trans"/>
</dbReference>
<reference evidence="3" key="1">
    <citation type="journal article" date="2024" name="Gigascience">
        <title>Chromosome-level genome of the poultry shaft louse Menopon gallinae provides insight into the host-switching and adaptive evolution of parasitic lice.</title>
        <authorList>
            <person name="Xu Y."/>
            <person name="Ma L."/>
            <person name="Liu S."/>
            <person name="Liang Y."/>
            <person name="Liu Q."/>
            <person name="He Z."/>
            <person name="Tian L."/>
            <person name="Duan Y."/>
            <person name="Cai W."/>
            <person name="Li H."/>
            <person name="Song F."/>
        </authorList>
    </citation>
    <scope>NUCLEOTIDE SEQUENCE</scope>
    <source>
        <strain evidence="3">Cailab_2023a</strain>
    </source>
</reference>
<dbReference type="Gene3D" id="3.90.550.10">
    <property type="entry name" value="Spore Coat Polysaccharide Biosynthesis Protein SpsA, Chain A"/>
    <property type="match status" value="1"/>
</dbReference>
<accession>A0AAW2IBZ9</accession>
<proteinExistence type="predicted"/>
<dbReference type="EMBL" id="JARGDH010000001">
    <property type="protein sequence ID" value="KAL0279466.1"/>
    <property type="molecule type" value="Genomic_DNA"/>
</dbReference>
<dbReference type="InterPro" id="IPR050793">
    <property type="entry name" value="CMP-NeuNAc_synthase"/>
</dbReference>
<keyword evidence="2" id="KW-0732">Signal</keyword>
<evidence type="ECO:0000256" key="2">
    <source>
        <dbReference type="SAM" id="SignalP"/>
    </source>
</evidence>
<dbReference type="AlphaFoldDB" id="A0AAW2IBZ9"/>
<organism evidence="3">
    <name type="scientific">Menopon gallinae</name>
    <name type="common">poultry shaft louse</name>
    <dbReference type="NCBI Taxonomy" id="328185"/>
    <lineage>
        <taxon>Eukaryota</taxon>
        <taxon>Metazoa</taxon>
        <taxon>Ecdysozoa</taxon>
        <taxon>Arthropoda</taxon>
        <taxon>Hexapoda</taxon>
        <taxon>Insecta</taxon>
        <taxon>Pterygota</taxon>
        <taxon>Neoptera</taxon>
        <taxon>Paraneoptera</taxon>
        <taxon>Psocodea</taxon>
        <taxon>Troctomorpha</taxon>
        <taxon>Phthiraptera</taxon>
        <taxon>Amblycera</taxon>
        <taxon>Menoponidae</taxon>
        <taxon>Menopon</taxon>
    </lineage>
</organism>
<feature type="compositionally biased region" description="Polar residues" evidence="1">
    <location>
        <begin position="254"/>
        <end position="266"/>
    </location>
</feature>
<feature type="region of interest" description="Disordered" evidence="1">
    <location>
        <begin position="247"/>
        <end position="266"/>
    </location>
</feature>
<protein>
    <recommendedName>
        <fullName evidence="4">N-acylneuraminate cytidylyltransferase</fullName>
    </recommendedName>
</protein>
<feature type="signal peptide" evidence="2">
    <location>
        <begin position="1"/>
        <end position="18"/>
    </location>
</feature>
<dbReference type="SUPFAM" id="SSF53448">
    <property type="entry name" value="Nucleotide-diphospho-sugar transferases"/>
    <property type="match status" value="1"/>
</dbReference>
<gene>
    <name evidence="3" type="ORF">PYX00_001015</name>
</gene>
<sequence>MNRCLILLLLGTATSVRWEESCSAEDGVGARVAALIPARDGSKGIRRKNLSRIGNETLLARALRRIRQSGQFGSVWVSTDGREIAAEAVDHGGRVHWRDPATATDEASTLSAVKDFLRYHPEVDVLAVVQCTSPFLRPEFLTSALRKMTNNSLDCVFAVTRVFNLRWIESADGFAKAVNFDPKKRPRRQDWEGELIENGMFYIFKTELVTRHGVLQNDRCGVLEIPRRYSLEIDDESDLLTARELSRVMDAPTTEEQTGGQPSREL</sequence>